<dbReference type="RefSeq" id="WP_058004335.1">
    <property type="nucleotide sequence ID" value="NZ_CP065424.1"/>
</dbReference>
<comment type="subcellular location">
    <subcellularLocation>
        <location evidence="1">Membrane</location>
        <topology evidence="1">Multi-pass membrane protein</topology>
    </subcellularLocation>
</comment>
<dbReference type="Proteomes" id="UP000189761">
    <property type="component" value="Unassembled WGS sequence"/>
</dbReference>
<evidence type="ECO:0000256" key="2">
    <source>
        <dbReference type="ARBA" id="ARBA00022692"/>
    </source>
</evidence>
<dbReference type="Pfam" id="PF09685">
    <property type="entry name" value="MamF_MmsF"/>
    <property type="match status" value="1"/>
</dbReference>
<gene>
    <name evidence="6" type="ORF">BWZ43_08310</name>
</gene>
<evidence type="ECO:0008006" key="8">
    <source>
        <dbReference type="Google" id="ProtNLM"/>
    </source>
</evidence>
<keyword evidence="3 5" id="KW-1133">Transmembrane helix</keyword>
<comment type="caution">
    <text evidence="6">The sequence shown here is derived from an EMBL/GenBank/DDBJ whole genome shotgun (WGS) entry which is preliminary data.</text>
</comment>
<protein>
    <recommendedName>
        <fullName evidence="8">DUF4870 domain-containing protein</fullName>
    </recommendedName>
</protein>
<evidence type="ECO:0000256" key="1">
    <source>
        <dbReference type="ARBA" id="ARBA00004141"/>
    </source>
</evidence>
<evidence type="ECO:0000313" key="6">
    <source>
        <dbReference type="EMBL" id="OOP68843.1"/>
    </source>
</evidence>
<keyword evidence="7" id="KW-1185">Reference proteome</keyword>
<accession>A0A8E2LEY8</accession>
<feature type="transmembrane region" description="Helical" evidence="5">
    <location>
        <begin position="72"/>
        <end position="92"/>
    </location>
</feature>
<evidence type="ECO:0000256" key="3">
    <source>
        <dbReference type="ARBA" id="ARBA00022989"/>
    </source>
</evidence>
<keyword evidence="2 5" id="KW-0812">Transmembrane</keyword>
<keyword evidence="4 5" id="KW-0472">Membrane</keyword>
<proteinExistence type="predicted"/>
<dbReference type="InterPro" id="IPR019109">
    <property type="entry name" value="MamF_MmsF"/>
</dbReference>
<dbReference type="EMBL" id="MTLA01000078">
    <property type="protein sequence ID" value="OOP68843.1"/>
    <property type="molecule type" value="Genomic_DNA"/>
</dbReference>
<evidence type="ECO:0000313" key="7">
    <source>
        <dbReference type="Proteomes" id="UP000189761"/>
    </source>
</evidence>
<reference evidence="6 7" key="1">
    <citation type="submission" date="2017-01" db="EMBL/GenBank/DDBJ databases">
        <title>Draft genome sequence of Bacillus oleronius.</title>
        <authorList>
            <person name="Allam M."/>
        </authorList>
    </citation>
    <scope>NUCLEOTIDE SEQUENCE [LARGE SCALE GENOMIC DNA]</scope>
    <source>
        <strain evidence="6 7">DSM 9356</strain>
    </source>
</reference>
<feature type="transmembrane region" description="Helical" evidence="5">
    <location>
        <begin position="43"/>
        <end position="66"/>
    </location>
</feature>
<organism evidence="6 7">
    <name type="scientific">Heyndrickxia oleronia</name>
    <dbReference type="NCBI Taxonomy" id="38875"/>
    <lineage>
        <taxon>Bacteria</taxon>
        <taxon>Bacillati</taxon>
        <taxon>Bacillota</taxon>
        <taxon>Bacilli</taxon>
        <taxon>Bacillales</taxon>
        <taxon>Bacillaceae</taxon>
        <taxon>Heyndrickxia</taxon>
    </lineage>
</organism>
<sequence>MVSQEEKLLAAGIYITSFFTTIIGPLIIWLIKKDDSEFINAHGKAYFNFIISYFIYSIIFGILVIVLIGIVLLWLLGIVVFVFTIIGAVKAFQGERYKIPFTFEWIK</sequence>
<name>A0A8E2LEY8_9BACI</name>
<dbReference type="AlphaFoldDB" id="A0A8E2LEY8"/>
<feature type="transmembrane region" description="Helical" evidence="5">
    <location>
        <begin position="12"/>
        <end position="31"/>
    </location>
</feature>
<evidence type="ECO:0000256" key="5">
    <source>
        <dbReference type="SAM" id="Phobius"/>
    </source>
</evidence>
<evidence type="ECO:0000256" key="4">
    <source>
        <dbReference type="ARBA" id="ARBA00023136"/>
    </source>
</evidence>